<feature type="domain" description="Aminoacyl-tRNA synthetase class I anticodon-binding" evidence="9">
    <location>
        <begin position="506"/>
        <end position="544"/>
    </location>
</feature>
<evidence type="ECO:0000259" key="8">
    <source>
        <dbReference type="Pfam" id="PF00749"/>
    </source>
</evidence>
<comment type="caution">
    <text evidence="10">The sequence shown here is derived from an EMBL/GenBank/DDBJ whole genome shotgun (WGS) entry which is preliminary data.</text>
</comment>
<keyword evidence="2 7" id="KW-0436">Ligase</keyword>
<dbReference type="Gene3D" id="1.10.10.350">
    <property type="match status" value="1"/>
</dbReference>
<dbReference type="PROSITE" id="PS00178">
    <property type="entry name" value="AA_TRNA_LIGASE_I"/>
    <property type="match status" value="1"/>
</dbReference>
<dbReference type="RefSeq" id="WP_386668305.1">
    <property type="nucleotide sequence ID" value="NZ_JBHLTG010000002.1"/>
</dbReference>
<dbReference type="GO" id="GO:0004818">
    <property type="term" value="F:glutamate-tRNA ligase activity"/>
    <property type="evidence" value="ECO:0007669"/>
    <property type="project" value="UniProtKB-EC"/>
</dbReference>
<evidence type="ECO:0000256" key="5">
    <source>
        <dbReference type="ARBA" id="ARBA00022917"/>
    </source>
</evidence>
<dbReference type="Proteomes" id="UP001589896">
    <property type="component" value="Unassembled WGS sequence"/>
</dbReference>
<name>A0ABV6RN92_9GAMM</name>
<dbReference type="PANTHER" id="PTHR43311:SF2">
    <property type="entry name" value="GLUTAMATE--TRNA LIGASE, MITOCHONDRIAL-RELATED"/>
    <property type="match status" value="1"/>
</dbReference>
<dbReference type="InterPro" id="IPR045462">
    <property type="entry name" value="aa-tRNA-synth_I_cd-bd"/>
</dbReference>
<dbReference type="Pfam" id="PF19269">
    <property type="entry name" value="Anticodon_2"/>
    <property type="match status" value="1"/>
</dbReference>
<dbReference type="InterPro" id="IPR049940">
    <property type="entry name" value="GluQ/Sye"/>
</dbReference>
<dbReference type="Pfam" id="PF00749">
    <property type="entry name" value="tRNA-synt_1c"/>
    <property type="match status" value="1"/>
</dbReference>
<evidence type="ECO:0000256" key="1">
    <source>
        <dbReference type="ARBA" id="ARBA00007894"/>
    </source>
</evidence>
<evidence type="ECO:0000256" key="7">
    <source>
        <dbReference type="RuleBase" id="RU363037"/>
    </source>
</evidence>
<feature type="domain" description="Glutamyl/glutaminyl-tRNA synthetase class Ib catalytic" evidence="8">
    <location>
        <begin position="36"/>
        <end position="322"/>
    </location>
</feature>
<dbReference type="InterPro" id="IPR001412">
    <property type="entry name" value="aa-tRNA-synth_I_CS"/>
</dbReference>
<dbReference type="EC" id="6.1.1.17" evidence="10"/>
<dbReference type="SUPFAM" id="SSF48163">
    <property type="entry name" value="An anticodon-binding domain of class I aminoacyl-tRNA synthetases"/>
    <property type="match status" value="1"/>
</dbReference>
<keyword evidence="4 7" id="KW-0067">ATP-binding</keyword>
<dbReference type="InterPro" id="IPR000924">
    <property type="entry name" value="Glu/Gln-tRNA-synth"/>
</dbReference>
<proteinExistence type="inferred from homology"/>
<keyword evidence="11" id="KW-1185">Reference proteome</keyword>
<dbReference type="PRINTS" id="PR00987">
    <property type="entry name" value="TRNASYNTHGLU"/>
</dbReference>
<comment type="similarity">
    <text evidence="1">Belongs to the class-I aminoacyl-tRNA synthetase family. Glutamate--tRNA ligase type 1 subfamily.</text>
</comment>
<evidence type="ECO:0000256" key="6">
    <source>
        <dbReference type="ARBA" id="ARBA00023146"/>
    </source>
</evidence>
<dbReference type="InterPro" id="IPR020751">
    <property type="entry name" value="aa-tRNA-synth_I_codon-bd_sub2"/>
</dbReference>
<dbReference type="InterPro" id="IPR014729">
    <property type="entry name" value="Rossmann-like_a/b/a_fold"/>
</dbReference>
<dbReference type="SUPFAM" id="SSF52374">
    <property type="entry name" value="Nucleotidylyl transferase"/>
    <property type="match status" value="1"/>
</dbReference>
<dbReference type="PANTHER" id="PTHR43311">
    <property type="entry name" value="GLUTAMATE--TRNA LIGASE"/>
    <property type="match status" value="1"/>
</dbReference>
<evidence type="ECO:0000256" key="2">
    <source>
        <dbReference type="ARBA" id="ARBA00022598"/>
    </source>
</evidence>
<evidence type="ECO:0000313" key="11">
    <source>
        <dbReference type="Proteomes" id="UP001589896"/>
    </source>
</evidence>
<protein>
    <submittedName>
        <fullName evidence="10">Glutamate--tRNA ligase</fullName>
        <ecNumber evidence="10">6.1.1.17</ecNumber>
    </submittedName>
</protein>
<dbReference type="InterPro" id="IPR008925">
    <property type="entry name" value="aa_tRNA-synth_I_cd-bd_sf"/>
</dbReference>
<dbReference type="EMBL" id="JBHLTG010000002">
    <property type="protein sequence ID" value="MFC0678445.1"/>
    <property type="molecule type" value="Genomic_DNA"/>
</dbReference>
<dbReference type="Gene3D" id="3.40.50.620">
    <property type="entry name" value="HUPs"/>
    <property type="match status" value="1"/>
</dbReference>
<evidence type="ECO:0000256" key="4">
    <source>
        <dbReference type="ARBA" id="ARBA00022840"/>
    </source>
</evidence>
<evidence type="ECO:0000256" key="3">
    <source>
        <dbReference type="ARBA" id="ARBA00022741"/>
    </source>
</evidence>
<dbReference type="InterPro" id="IPR020058">
    <property type="entry name" value="Glu/Gln-tRNA-synth_Ib_cat-dom"/>
</dbReference>
<accession>A0ABV6RN92</accession>
<gene>
    <name evidence="10" type="ORF">ACFFGH_11410</name>
</gene>
<organism evidence="10 11">
    <name type="scientific">Lysobacter korlensis</name>
    <dbReference type="NCBI Taxonomy" id="553636"/>
    <lineage>
        <taxon>Bacteria</taxon>
        <taxon>Pseudomonadati</taxon>
        <taxon>Pseudomonadota</taxon>
        <taxon>Gammaproteobacteria</taxon>
        <taxon>Lysobacterales</taxon>
        <taxon>Lysobacteraceae</taxon>
        <taxon>Lysobacter</taxon>
    </lineage>
</organism>
<evidence type="ECO:0000259" key="9">
    <source>
        <dbReference type="Pfam" id="PF19269"/>
    </source>
</evidence>
<sequence>MLDRAVIDSLFPADLPDPAHWEERYPQRSLPDGARVTRFAPSPTGFVHIGGIYTAMIAQDVAHRSGGSFFVRVEDTDKAREVEDSAAQFARAFGYFGIEPDEGDPDGPYGPYLQSDRERIYHTYVRELLRNDKAFLAFDTVEELTALTESQRAAKAQPGYYGRWAPWRNAGADDVQAKLEANVPFVVRFRAPDFTGARSVFTDLIRGRIEQDDNRNNFVLLKSSDRDPWLPTYHLAHVVDDHLMRVNPVIRGEEWMSSVPVHHQLFDALGFDRIDYAHVAPLLKQEGKSKRKLSKRKDPEASVDFYLEAGYPRDAVLYYLRGLANGRLAELPIAEALDAELRLEDMNLAGALVDTPKLEHIAKDVIGGLSAREVRESVLAWAKEHDAEFAGVLQADPEYAERVFDVERSGSENVRKDLAKWADARDAYGFLFPQLFELVTDLADERLGKIQPELVRLIAADLVEQYREDRDRDAWFAQIRELAVRHGYAPGPAELKAEPERYRGPLRVVANVVRVALTGSSKSPDLWEVALVLGADEVRRRLAALAG</sequence>
<evidence type="ECO:0000313" key="10">
    <source>
        <dbReference type="EMBL" id="MFC0678445.1"/>
    </source>
</evidence>
<keyword evidence="3 7" id="KW-0547">Nucleotide-binding</keyword>
<keyword evidence="6 7" id="KW-0030">Aminoacyl-tRNA synthetase</keyword>
<keyword evidence="5 7" id="KW-0648">Protein biosynthesis</keyword>
<reference evidence="10 11" key="1">
    <citation type="submission" date="2024-09" db="EMBL/GenBank/DDBJ databases">
        <authorList>
            <person name="Sun Q."/>
            <person name="Mori K."/>
        </authorList>
    </citation>
    <scope>NUCLEOTIDE SEQUENCE [LARGE SCALE GENOMIC DNA]</scope>
    <source>
        <strain evidence="10 11">KCTC 23076</strain>
    </source>
</reference>